<dbReference type="Pfam" id="PF02319">
    <property type="entry name" value="WHD_E2F_TDP"/>
    <property type="match status" value="1"/>
</dbReference>
<dbReference type="GO" id="GO:0005634">
    <property type="term" value="C:nucleus"/>
    <property type="evidence" value="ECO:0007669"/>
    <property type="project" value="UniProtKB-SubCell"/>
</dbReference>
<dbReference type="InterPro" id="IPR036390">
    <property type="entry name" value="WH_DNA-bd_sf"/>
</dbReference>
<feature type="transmembrane region" description="Helical" evidence="2">
    <location>
        <begin position="117"/>
        <end position="140"/>
    </location>
</feature>
<keyword evidence="2" id="KW-0472">Membrane</keyword>
<evidence type="ECO:0000313" key="4">
    <source>
        <dbReference type="EMBL" id="OHT11472.1"/>
    </source>
</evidence>
<keyword evidence="1" id="KW-0238">DNA-binding</keyword>
<feature type="domain" description="E2F/DP family winged-helix DNA-binding" evidence="3">
    <location>
        <begin position="25"/>
        <end position="90"/>
    </location>
</feature>
<organism evidence="4 5">
    <name type="scientific">Tritrichomonas foetus</name>
    <dbReference type="NCBI Taxonomy" id="1144522"/>
    <lineage>
        <taxon>Eukaryota</taxon>
        <taxon>Metamonada</taxon>
        <taxon>Parabasalia</taxon>
        <taxon>Tritrichomonadida</taxon>
        <taxon>Tritrichomonadidae</taxon>
        <taxon>Tritrichomonas</taxon>
    </lineage>
</organism>
<comment type="subcellular location">
    <subcellularLocation>
        <location evidence="1">Nucleus</location>
    </subcellularLocation>
</comment>
<sequence>MNYFQNDFGQPYQLFQVSYQTPKIKQTDDLKLAIQMLIGDLEQSINKTQAITLLTQKYNIKRRRLYDVINVFSSIGCCNKSGLDHLVWYGKNMLGAKLEQLKEKFQVHNKEMTLQELFPISGCIGISNLTVCFLLLFFALKTNRLDLRFVGNLFSRQTSRYKTTLCKLYQISYILGSIGITNRTNQVCEVVLNDPYYNENIVPDEEDDKTENVNPFSISSLLNKPEKPNQIEKYISDRRKEFKDLFIQSISSKSIIMP</sequence>
<keyword evidence="2" id="KW-1133">Transmembrane helix</keyword>
<evidence type="ECO:0000256" key="2">
    <source>
        <dbReference type="SAM" id="Phobius"/>
    </source>
</evidence>
<keyword evidence="1" id="KW-0805">Transcription regulation</keyword>
<evidence type="ECO:0000259" key="3">
    <source>
        <dbReference type="SMART" id="SM01372"/>
    </source>
</evidence>
<dbReference type="GeneID" id="94835297"/>
<proteinExistence type="inferred from homology"/>
<evidence type="ECO:0000313" key="5">
    <source>
        <dbReference type="Proteomes" id="UP000179807"/>
    </source>
</evidence>
<comment type="similarity">
    <text evidence="1">Belongs to the E2F/DP family.</text>
</comment>
<keyword evidence="1" id="KW-0539">Nucleus</keyword>
<dbReference type="GO" id="GO:0006355">
    <property type="term" value="P:regulation of DNA-templated transcription"/>
    <property type="evidence" value="ECO:0007669"/>
    <property type="project" value="InterPro"/>
</dbReference>
<accession>A0A1J4KKL0</accession>
<gene>
    <name evidence="4" type="ORF">TRFO_19119</name>
</gene>
<comment type="caution">
    <text evidence="4">The sequence shown here is derived from an EMBL/GenBank/DDBJ whole genome shotgun (WGS) entry which is preliminary data.</text>
</comment>
<dbReference type="Gene3D" id="1.10.10.10">
    <property type="entry name" value="Winged helix-like DNA-binding domain superfamily/Winged helix DNA-binding domain"/>
    <property type="match status" value="1"/>
</dbReference>
<name>A0A1J4KKL0_9EUKA</name>
<dbReference type="SUPFAM" id="SSF46785">
    <property type="entry name" value="Winged helix' DNA-binding domain"/>
    <property type="match status" value="1"/>
</dbReference>
<dbReference type="RefSeq" id="XP_068364608.1">
    <property type="nucleotide sequence ID" value="XM_068500593.1"/>
</dbReference>
<dbReference type="InterPro" id="IPR036388">
    <property type="entry name" value="WH-like_DNA-bd_sf"/>
</dbReference>
<dbReference type="OrthoDB" id="5318at2759"/>
<dbReference type="Proteomes" id="UP000179807">
    <property type="component" value="Unassembled WGS sequence"/>
</dbReference>
<dbReference type="SMART" id="SM01372">
    <property type="entry name" value="E2F_TDP"/>
    <property type="match status" value="1"/>
</dbReference>
<dbReference type="AlphaFoldDB" id="A0A1J4KKL0"/>
<keyword evidence="2" id="KW-0812">Transmembrane</keyword>
<keyword evidence="1" id="KW-0804">Transcription</keyword>
<dbReference type="GO" id="GO:0005667">
    <property type="term" value="C:transcription regulator complex"/>
    <property type="evidence" value="ECO:0007669"/>
    <property type="project" value="InterPro"/>
</dbReference>
<dbReference type="GO" id="GO:0003677">
    <property type="term" value="F:DNA binding"/>
    <property type="evidence" value="ECO:0007669"/>
    <property type="project" value="UniProtKB-KW"/>
</dbReference>
<reference evidence="4" key="1">
    <citation type="submission" date="2016-10" db="EMBL/GenBank/DDBJ databases">
        <authorList>
            <person name="Benchimol M."/>
            <person name="Almeida L.G."/>
            <person name="Vasconcelos A.T."/>
            <person name="Perreira-Neves A."/>
            <person name="Rosa I.A."/>
            <person name="Tasca T."/>
            <person name="Bogo M.R."/>
            <person name="de Souza W."/>
        </authorList>
    </citation>
    <scope>NUCLEOTIDE SEQUENCE [LARGE SCALE GENOMIC DNA]</scope>
    <source>
        <strain evidence="4">K</strain>
    </source>
</reference>
<protein>
    <recommendedName>
        <fullName evidence="3">E2F/DP family winged-helix DNA-binding domain-containing protein</fullName>
    </recommendedName>
</protein>
<evidence type="ECO:0000256" key="1">
    <source>
        <dbReference type="RuleBase" id="RU003796"/>
    </source>
</evidence>
<dbReference type="InterPro" id="IPR003316">
    <property type="entry name" value="E2F_WHTH_DNA-bd_dom"/>
</dbReference>
<keyword evidence="5" id="KW-1185">Reference proteome</keyword>
<dbReference type="VEuPathDB" id="TrichDB:TRFO_19119"/>
<dbReference type="EMBL" id="MLAK01000587">
    <property type="protein sequence ID" value="OHT11472.1"/>
    <property type="molecule type" value="Genomic_DNA"/>
</dbReference>